<evidence type="ECO:0000256" key="2">
    <source>
        <dbReference type="ARBA" id="ARBA00022692"/>
    </source>
</evidence>
<feature type="repeat" description="TPR" evidence="10">
    <location>
        <begin position="84"/>
        <end position="117"/>
    </location>
</feature>
<dbReference type="Pfam" id="PF14559">
    <property type="entry name" value="TPR_19"/>
    <property type="match status" value="1"/>
</dbReference>
<evidence type="ECO:0000256" key="3">
    <source>
        <dbReference type="ARBA" id="ARBA00022737"/>
    </source>
</evidence>
<evidence type="ECO:0000256" key="1">
    <source>
        <dbReference type="ARBA" id="ARBA00004572"/>
    </source>
</evidence>
<evidence type="ECO:0000256" key="7">
    <source>
        <dbReference type="ARBA" id="ARBA00023128"/>
    </source>
</evidence>
<dbReference type="GO" id="GO:0030943">
    <property type="term" value="F:mitochondrion targeting sequence binding"/>
    <property type="evidence" value="ECO:0007669"/>
    <property type="project" value="TreeGrafter"/>
</dbReference>
<feature type="compositionally biased region" description="Polar residues" evidence="11">
    <location>
        <begin position="66"/>
        <end position="75"/>
    </location>
</feature>
<dbReference type="GO" id="GO:0045039">
    <property type="term" value="P:protein insertion into mitochondrial inner membrane"/>
    <property type="evidence" value="ECO:0007669"/>
    <property type="project" value="TreeGrafter"/>
</dbReference>
<dbReference type="GO" id="GO:0008320">
    <property type="term" value="F:protein transmembrane transporter activity"/>
    <property type="evidence" value="ECO:0007669"/>
    <property type="project" value="TreeGrafter"/>
</dbReference>
<evidence type="ECO:0000256" key="9">
    <source>
        <dbReference type="ARBA" id="ARBA00038030"/>
    </source>
</evidence>
<keyword evidence="4" id="KW-1000">Mitochondrion outer membrane</keyword>
<comment type="subcellular location">
    <subcellularLocation>
        <location evidence="1">Mitochondrion outer membrane</location>
        <topology evidence="1">Single-pass membrane protein</topology>
    </subcellularLocation>
</comment>
<feature type="repeat" description="TPR" evidence="10">
    <location>
        <begin position="499"/>
        <end position="532"/>
    </location>
</feature>
<dbReference type="Pfam" id="PF13181">
    <property type="entry name" value="TPR_8"/>
    <property type="match status" value="1"/>
</dbReference>
<comment type="caution">
    <text evidence="12">The sequence shown here is derived from an EMBL/GenBank/DDBJ whole genome shotgun (WGS) entry which is preliminary data.</text>
</comment>
<feature type="compositionally biased region" description="Basic and acidic residues" evidence="11">
    <location>
        <begin position="45"/>
        <end position="58"/>
    </location>
</feature>
<keyword evidence="8" id="KW-0472">Membrane</keyword>
<dbReference type="PANTHER" id="PTHR46208:SF1">
    <property type="entry name" value="MITOCHONDRIAL IMPORT RECEPTOR SUBUNIT TOM70"/>
    <property type="match status" value="1"/>
</dbReference>
<accession>A0AA88HP39</accession>
<gene>
    <name evidence="12" type="ORF">QYM36_013022</name>
</gene>
<dbReference type="PROSITE" id="PS50005">
    <property type="entry name" value="TPR"/>
    <property type="match status" value="4"/>
</dbReference>
<proteinExistence type="inferred from homology"/>
<evidence type="ECO:0000256" key="11">
    <source>
        <dbReference type="SAM" id="MobiDB-lite"/>
    </source>
</evidence>
<dbReference type="Pfam" id="PF13432">
    <property type="entry name" value="TPR_16"/>
    <property type="match status" value="1"/>
</dbReference>
<keyword evidence="3" id="KW-0677">Repeat</keyword>
<feature type="region of interest" description="Disordered" evidence="11">
    <location>
        <begin position="45"/>
        <end position="78"/>
    </location>
</feature>
<evidence type="ECO:0000256" key="6">
    <source>
        <dbReference type="ARBA" id="ARBA00022989"/>
    </source>
</evidence>
<evidence type="ECO:0000313" key="12">
    <source>
        <dbReference type="EMBL" id="KAK2709216.1"/>
    </source>
</evidence>
<dbReference type="EMBL" id="JAVRJZ010000017">
    <property type="protein sequence ID" value="KAK2709216.1"/>
    <property type="molecule type" value="Genomic_DNA"/>
</dbReference>
<dbReference type="Gene3D" id="1.25.40.10">
    <property type="entry name" value="Tetratricopeptide repeat domain"/>
    <property type="match status" value="2"/>
</dbReference>
<evidence type="ECO:0000256" key="10">
    <source>
        <dbReference type="PROSITE-ProRule" id="PRU00339"/>
    </source>
</evidence>
<sequence>MGEHGNTGFMQRLSSTVEDHKWKLAMALAAVVGVGSVYYVYNKNNQKDPSRSSRKTNDEGAGTSIEVDTSSSFSVENEKKPLTSEEWKAKGNHAFKAGKYSDAIDYYTKAIETGSADSSERATYYQNRAAAFEQLKDYAKVVEDCSQAISLNDKYVKAYLRRGKAYEHLFKLEEALEDVTTTCLLEGFQNQSTLGIADRVLKNLGQKCAAKEMTTRRPNLPSPHYIKSFFASFSQDPIQEAVNATLDRGDGMRPEDKPLLCFHKREYDEVIPACNEVLEVHENDVIRLLRGTFRMLSLDLTGALEDFDKLVAFGSPKVMVNALIKRASLQITLNSSLDSLKDFDQAISIDGNNADIYHHRGQINLLTEKMEEARSDFSKAVDLSSNYPIAYVQKLYADYKYYAFVKGDTRKADETLKNFKEAMEKYPNCVECYSLYAQVLTDTAKFDEAEKLFKRAMQIDPENANLLVHLAMLSLQTRGDMEEATRLLEEAVAKDPKCEFALETIGTIEVQKGRLDKSVDYFRRAIPLARSEAELSHLFSLMNAAIAQTKVANNLGLRVPLL</sequence>
<dbReference type="AlphaFoldDB" id="A0AA88HP39"/>
<keyword evidence="6" id="KW-1133">Transmembrane helix</keyword>
<keyword evidence="2" id="KW-0812">Transmembrane</keyword>
<dbReference type="SUPFAM" id="SSF48452">
    <property type="entry name" value="TPR-like"/>
    <property type="match status" value="3"/>
</dbReference>
<evidence type="ECO:0000313" key="13">
    <source>
        <dbReference type="Proteomes" id="UP001187531"/>
    </source>
</evidence>
<keyword evidence="5 10" id="KW-0802">TPR repeat</keyword>
<reference evidence="12" key="1">
    <citation type="submission" date="2023-07" db="EMBL/GenBank/DDBJ databases">
        <title>Chromosome-level genome assembly of Artemia franciscana.</title>
        <authorList>
            <person name="Jo E."/>
        </authorList>
    </citation>
    <scope>NUCLEOTIDE SEQUENCE</scope>
    <source>
        <tissue evidence="12">Whole body</tissue>
    </source>
</reference>
<dbReference type="GO" id="GO:0030150">
    <property type="term" value="P:protein import into mitochondrial matrix"/>
    <property type="evidence" value="ECO:0007669"/>
    <property type="project" value="TreeGrafter"/>
</dbReference>
<dbReference type="PANTHER" id="PTHR46208">
    <property type="entry name" value="MITOCHONDRIAL IMPORT RECEPTOR SUBUNIT TOM70"/>
    <property type="match status" value="1"/>
</dbReference>
<dbReference type="InterPro" id="IPR019734">
    <property type="entry name" value="TPR_rpt"/>
</dbReference>
<keyword evidence="7" id="KW-0496">Mitochondrion</keyword>
<organism evidence="12 13">
    <name type="scientific">Artemia franciscana</name>
    <name type="common">Brine shrimp</name>
    <name type="synonym">Artemia sanfranciscana</name>
    <dbReference type="NCBI Taxonomy" id="6661"/>
    <lineage>
        <taxon>Eukaryota</taxon>
        <taxon>Metazoa</taxon>
        <taxon>Ecdysozoa</taxon>
        <taxon>Arthropoda</taxon>
        <taxon>Crustacea</taxon>
        <taxon>Branchiopoda</taxon>
        <taxon>Anostraca</taxon>
        <taxon>Artemiidae</taxon>
        <taxon>Artemia</taxon>
    </lineage>
</organism>
<evidence type="ECO:0000256" key="8">
    <source>
        <dbReference type="ARBA" id="ARBA00023136"/>
    </source>
</evidence>
<dbReference type="Proteomes" id="UP001187531">
    <property type="component" value="Unassembled WGS sequence"/>
</dbReference>
<keyword evidence="13" id="KW-1185">Reference proteome</keyword>
<dbReference type="SMART" id="SM00028">
    <property type="entry name" value="TPR"/>
    <property type="match status" value="8"/>
</dbReference>
<evidence type="ECO:0000256" key="4">
    <source>
        <dbReference type="ARBA" id="ARBA00022787"/>
    </source>
</evidence>
<feature type="repeat" description="TPR" evidence="10">
    <location>
        <begin position="430"/>
        <end position="463"/>
    </location>
</feature>
<dbReference type="InterPro" id="IPR011990">
    <property type="entry name" value="TPR-like_helical_dom_sf"/>
</dbReference>
<evidence type="ECO:0000256" key="5">
    <source>
        <dbReference type="ARBA" id="ARBA00022803"/>
    </source>
</evidence>
<feature type="repeat" description="TPR" evidence="10">
    <location>
        <begin position="354"/>
        <end position="387"/>
    </location>
</feature>
<protein>
    <recommendedName>
        <fullName evidence="14">Mitochondrial import receptor subunit TOM70</fullName>
    </recommendedName>
</protein>
<evidence type="ECO:0008006" key="14">
    <source>
        <dbReference type="Google" id="ProtNLM"/>
    </source>
</evidence>
<name>A0AA88HP39_ARTSF</name>
<dbReference type="GO" id="GO:0005741">
    <property type="term" value="C:mitochondrial outer membrane"/>
    <property type="evidence" value="ECO:0007669"/>
    <property type="project" value="UniProtKB-SubCell"/>
</dbReference>
<comment type="similarity">
    <text evidence="9">Belongs to the Tom70 family.</text>
</comment>